<dbReference type="PANTHER" id="PTHR47936:SF5">
    <property type="entry name" value="PENTACOTRIPEPTIDE-REPEAT REGION OF PRORP DOMAIN-CONTAINING PROTEIN"/>
    <property type="match status" value="1"/>
</dbReference>
<dbReference type="GO" id="GO:0010019">
    <property type="term" value="P:chloroplast-nucleus signaling pathway"/>
    <property type="evidence" value="ECO:0007669"/>
    <property type="project" value="TreeGrafter"/>
</dbReference>
<sequence length="374" mass="43330">MSSLTRVLRRSFSTTPNPQPDSVRKFSEDLYKERDLKRLVEKFKKSCEYSHFRRRSGIYEDIVRRLASAGRFQWIEEVLEDQKKYQDISKEGFGARLIHLYGKSGMFEQAYKVFDEMPNRGLLSFNALMGACVNAKKFDKVNGFFKELPEKLSVEPDLVSYNTVIKAFCEMGSLDSARLMLDEMEKKGVQPDVITFNTLLYEFFKNGRFDDGEKIWGKMVEKNVEPDIRSCNAKLLGFSTEKKMKEAVNLVEEMRSKGLKLDVFTFNYMIRAFVNEGKLEEAKEWYNQIGKNECAPDKLTFTMLVPFLCEKGDLSFAIELCKEIFGRKKLVDAALLQRVVDELVKASKIEDAKELVKLAKTNNFCRYKLKMPAE</sequence>
<dbReference type="Pfam" id="PF13812">
    <property type="entry name" value="PPR_3"/>
    <property type="match status" value="1"/>
</dbReference>
<dbReference type="GO" id="GO:0031930">
    <property type="term" value="P:mitochondria-nucleus signaling pathway"/>
    <property type="evidence" value="ECO:0007669"/>
    <property type="project" value="TreeGrafter"/>
</dbReference>
<evidence type="ECO:0000313" key="8">
    <source>
        <dbReference type="Proteomes" id="UP000593578"/>
    </source>
</evidence>
<evidence type="ECO:0008006" key="9">
    <source>
        <dbReference type="Google" id="ProtNLM"/>
    </source>
</evidence>
<gene>
    <name evidence="5" type="ORF">B456_010G146600</name>
    <name evidence="6" type="ORF">Gorai_007831</name>
</gene>
<feature type="repeat" description="PPR" evidence="3">
    <location>
        <begin position="90"/>
        <end position="124"/>
    </location>
</feature>
<dbReference type="PANTHER" id="PTHR47936">
    <property type="entry name" value="PPR_LONG DOMAIN-CONTAINING PROTEIN"/>
    <property type="match status" value="1"/>
</dbReference>
<dbReference type="STRING" id="29730.A0A0D2ST75"/>
<dbReference type="eggNOG" id="KOG4197">
    <property type="taxonomic scope" value="Eukaryota"/>
</dbReference>
<proteinExistence type="inferred from homology"/>
<reference evidence="6" key="3">
    <citation type="submission" date="2020-04" db="EMBL/GenBank/DDBJ databases">
        <authorList>
            <person name="Grover C.E."/>
            <person name="Arick M.A. II"/>
            <person name="Thrash A."/>
            <person name="Conover J.L."/>
            <person name="Sanders W.S."/>
            <person name="Peterson D.G."/>
            <person name="Scheffler J.A."/>
            <person name="Scheffler B.E."/>
            <person name="Wendel J.F."/>
        </authorList>
    </citation>
    <scope>NUCLEOTIDE SEQUENCE</scope>
    <source>
        <strain evidence="6">8</strain>
        <tissue evidence="6">Leaf</tissue>
    </source>
</reference>
<keyword evidence="2" id="KW-0677">Repeat</keyword>
<evidence type="ECO:0000313" key="6">
    <source>
        <dbReference type="EMBL" id="MBA0598052.1"/>
    </source>
</evidence>
<dbReference type="OMA" id="TAIEMCK"/>
<name>A0A0D2ST75_GOSRA</name>
<dbReference type="OrthoDB" id="185373at2759"/>
<evidence type="ECO:0000256" key="2">
    <source>
        <dbReference type="ARBA" id="ARBA00022737"/>
    </source>
</evidence>
<dbReference type="KEGG" id="gra:105773516"/>
<dbReference type="Proteomes" id="UP000593578">
    <property type="component" value="Unassembled WGS sequence"/>
</dbReference>
<evidence type="ECO:0000313" key="5">
    <source>
        <dbReference type="EMBL" id="KJB66603.1"/>
    </source>
</evidence>
<feature type="repeat" description="PPR" evidence="3">
    <location>
        <begin position="157"/>
        <end position="191"/>
    </location>
</feature>
<dbReference type="EMBL" id="CM001749">
    <property type="protein sequence ID" value="KJB66603.1"/>
    <property type="molecule type" value="Genomic_DNA"/>
</dbReference>
<dbReference type="PROSITE" id="PS51375">
    <property type="entry name" value="PPR"/>
    <property type="match status" value="5"/>
</dbReference>
<keyword evidence="7" id="KW-1185">Reference proteome</keyword>
<accession>A0A0D2ST75</accession>
<evidence type="ECO:0000313" key="7">
    <source>
        <dbReference type="Proteomes" id="UP000032304"/>
    </source>
</evidence>
<reference evidence="5 7" key="1">
    <citation type="journal article" date="2012" name="Nature">
        <title>Repeated polyploidization of Gossypium genomes and the evolution of spinnable cotton fibres.</title>
        <authorList>
            <person name="Paterson A.H."/>
            <person name="Wendel J.F."/>
            <person name="Gundlach H."/>
            <person name="Guo H."/>
            <person name="Jenkins J."/>
            <person name="Jin D."/>
            <person name="Llewellyn D."/>
            <person name="Showmaker K.C."/>
            <person name="Shu S."/>
            <person name="Udall J."/>
            <person name="Yoo M.J."/>
            <person name="Byers R."/>
            <person name="Chen W."/>
            <person name="Doron-Faigenboim A."/>
            <person name="Duke M.V."/>
            <person name="Gong L."/>
            <person name="Grimwood J."/>
            <person name="Grover C."/>
            <person name="Grupp K."/>
            <person name="Hu G."/>
            <person name="Lee T.H."/>
            <person name="Li J."/>
            <person name="Lin L."/>
            <person name="Liu T."/>
            <person name="Marler B.S."/>
            <person name="Page J.T."/>
            <person name="Roberts A.W."/>
            <person name="Romanel E."/>
            <person name="Sanders W.S."/>
            <person name="Szadkowski E."/>
            <person name="Tan X."/>
            <person name="Tang H."/>
            <person name="Xu C."/>
            <person name="Wang J."/>
            <person name="Wang Z."/>
            <person name="Zhang D."/>
            <person name="Zhang L."/>
            <person name="Ashrafi H."/>
            <person name="Bedon F."/>
            <person name="Bowers J.E."/>
            <person name="Brubaker C.L."/>
            <person name="Chee P.W."/>
            <person name="Das S."/>
            <person name="Gingle A.R."/>
            <person name="Haigler C.H."/>
            <person name="Harker D."/>
            <person name="Hoffmann L.V."/>
            <person name="Hovav R."/>
            <person name="Jones D.C."/>
            <person name="Lemke C."/>
            <person name="Mansoor S."/>
            <person name="ur Rahman M."/>
            <person name="Rainville L.N."/>
            <person name="Rambani A."/>
            <person name="Reddy U.K."/>
            <person name="Rong J.K."/>
            <person name="Saranga Y."/>
            <person name="Scheffler B.E."/>
            <person name="Scheffler J.A."/>
            <person name="Stelly D.M."/>
            <person name="Triplett B.A."/>
            <person name="Van Deynze A."/>
            <person name="Vaslin M.F."/>
            <person name="Waghmare V.N."/>
            <person name="Walford S.A."/>
            <person name="Wright R.J."/>
            <person name="Zaki E.A."/>
            <person name="Zhang T."/>
            <person name="Dennis E.S."/>
            <person name="Mayer K.F."/>
            <person name="Peterson D.G."/>
            <person name="Rokhsar D.S."/>
            <person name="Wang X."/>
            <person name="Schmutz J."/>
        </authorList>
    </citation>
    <scope>NUCLEOTIDE SEQUENCE [LARGE SCALE GENOMIC DNA]</scope>
</reference>
<reference evidence="6 8" key="2">
    <citation type="journal article" date="2019" name="Genome Biol. Evol.">
        <title>Insights into the evolution of the New World diploid cottons (Gossypium, subgenus Houzingenia) based on genome sequencing.</title>
        <authorList>
            <person name="Grover C.E."/>
            <person name="Arick M.A. 2nd"/>
            <person name="Thrash A."/>
            <person name="Conover J.L."/>
            <person name="Sanders W.S."/>
            <person name="Peterson D.G."/>
            <person name="Frelichowski J.E."/>
            <person name="Scheffler J.A."/>
            <person name="Scheffler B.E."/>
            <person name="Wendel J.F."/>
        </authorList>
    </citation>
    <scope>NUCLEOTIDE SEQUENCE [LARGE SCALE GENOMIC DNA]</scope>
    <source>
        <strain evidence="6">8</strain>
        <tissue evidence="6">Leaf</tissue>
    </source>
</reference>
<dbReference type="Gene3D" id="1.25.40.10">
    <property type="entry name" value="Tetratricopeptide repeat domain"/>
    <property type="match status" value="3"/>
</dbReference>
<evidence type="ECO:0000256" key="3">
    <source>
        <dbReference type="PROSITE-ProRule" id="PRU00708"/>
    </source>
</evidence>
<feature type="region of interest" description="Disordered" evidence="4">
    <location>
        <begin position="1"/>
        <end position="24"/>
    </location>
</feature>
<dbReference type="Gramene" id="KJB66603">
    <property type="protein sequence ID" value="KJB66603"/>
    <property type="gene ID" value="B456_010G146600"/>
</dbReference>
<dbReference type="InterPro" id="IPR011990">
    <property type="entry name" value="TPR-like_helical_dom_sf"/>
</dbReference>
<dbReference type="Pfam" id="PF13041">
    <property type="entry name" value="PPR_2"/>
    <property type="match status" value="2"/>
</dbReference>
<organism evidence="5 7">
    <name type="scientific">Gossypium raimondii</name>
    <name type="common">Peruvian cotton</name>
    <name type="synonym">Gossypium klotzschianum subsp. raimondii</name>
    <dbReference type="NCBI Taxonomy" id="29730"/>
    <lineage>
        <taxon>Eukaryota</taxon>
        <taxon>Viridiplantae</taxon>
        <taxon>Streptophyta</taxon>
        <taxon>Embryophyta</taxon>
        <taxon>Tracheophyta</taxon>
        <taxon>Spermatophyta</taxon>
        <taxon>Magnoliopsida</taxon>
        <taxon>eudicotyledons</taxon>
        <taxon>Gunneridae</taxon>
        <taxon>Pentapetalae</taxon>
        <taxon>rosids</taxon>
        <taxon>malvids</taxon>
        <taxon>Malvales</taxon>
        <taxon>Malvaceae</taxon>
        <taxon>Malvoideae</taxon>
        <taxon>Gossypium</taxon>
    </lineage>
</organism>
<comment type="similarity">
    <text evidence="1">Belongs to the PPR family. P subfamily.</text>
</comment>
<dbReference type="NCBIfam" id="TIGR00756">
    <property type="entry name" value="PPR"/>
    <property type="match status" value="5"/>
</dbReference>
<dbReference type="Pfam" id="PF01535">
    <property type="entry name" value="PPR"/>
    <property type="match status" value="2"/>
</dbReference>
<feature type="repeat" description="PPR" evidence="3">
    <location>
        <begin position="192"/>
        <end position="226"/>
    </location>
</feature>
<dbReference type="AlphaFoldDB" id="A0A0D2ST75"/>
<feature type="compositionally biased region" description="Polar residues" evidence="4">
    <location>
        <begin position="1"/>
        <end position="16"/>
    </location>
</feature>
<feature type="repeat" description="PPR" evidence="3">
    <location>
        <begin position="262"/>
        <end position="296"/>
    </location>
</feature>
<dbReference type="Proteomes" id="UP000032304">
    <property type="component" value="Chromosome 10"/>
</dbReference>
<dbReference type="InterPro" id="IPR002885">
    <property type="entry name" value="PPR_rpt"/>
</dbReference>
<dbReference type="EMBL" id="JABEZZ010000010">
    <property type="protein sequence ID" value="MBA0598052.1"/>
    <property type="molecule type" value="Genomic_DNA"/>
</dbReference>
<feature type="repeat" description="PPR" evidence="3">
    <location>
        <begin position="227"/>
        <end position="261"/>
    </location>
</feature>
<evidence type="ECO:0000256" key="1">
    <source>
        <dbReference type="ARBA" id="ARBA00007626"/>
    </source>
</evidence>
<evidence type="ECO:0000256" key="4">
    <source>
        <dbReference type="SAM" id="MobiDB-lite"/>
    </source>
</evidence>
<dbReference type="GO" id="GO:0009507">
    <property type="term" value="C:chloroplast"/>
    <property type="evidence" value="ECO:0007669"/>
    <property type="project" value="TreeGrafter"/>
</dbReference>
<protein>
    <recommendedName>
        <fullName evidence="9">Pentacotripeptide-repeat region of PRORP domain-containing protein</fullName>
    </recommendedName>
</protein>